<dbReference type="EMBL" id="ML179050">
    <property type="protein sequence ID" value="THV05332.1"/>
    <property type="molecule type" value="Genomic_DNA"/>
</dbReference>
<dbReference type="AlphaFoldDB" id="A0A4S8MQY9"/>
<organism evidence="2 3">
    <name type="scientific">Dendrothele bispora (strain CBS 962.96)</name>
    <dbReference type="NCBI Taxonomy" id="1314807"/>
    <lineage>
        <taxon>Eukaryota</taxon>
        <taxon>Fungi</taxon>
        <taxon>Dikarya</taxon>
        <taxon>Basidiomycota</taxon>
        <taxon>Agaricomycotina</taxon>
        <taxon>Agaricomycetes</taxon>
        <taxon>Agaricomycetidae</taxon>
        <taxon>Agaricales</taxon>
        <taxon>Agaricales incertae sedis</taxon>
        <taxon>Dendrothele</taxon>
    </lineage>
</organism>
<evidence type="ECO:0000313" key="2">
    <source>
        <dbReference type="EMBL" id="THV05332.1"/>
    </source>
</evidence>
<keyword evidence="3" id="KW-1185">Reference proteome</keyword>
<proteinExistence type="predicted"/>
<sequence length="490" mass="56605">MNTNGGDCYYFWQGDNQFIQGKVSVHSSRISWADLKDALSSASDTPKSLRDTLRLPHSPCQLWRLKETIPIDPEIYKRDISQVLELETRIKAKQYSKERTSSLLNLILNTPGLYLIVKTPGLLGVETAPLPAVHQLTGADIHNMSRVDVTRLNGPSRDSEQTVKNIAIMFKGQDADRPWIPKLAMFQEMTSRKRWIPPDLRDKPVYQQARRCFTRYEWETLYDESPHHDEVLQVCTAEELVAVDNLGKNRRRIVRLHTRSLQKSSSVRVTHFCSLFTLYPLALDPADDGQIPADYEYREDHEISGDEESTPAYGNPEDGENAMAYEDPEDDEDEQSTMDNPAYDGLNRWRWQYTQDVRNGIKIVYRDQTQRLRSHSPKNDFALTDTEYLFSPLFGEIDSNEELRDKWRMLIQSVVGSRIAIVAGADCEVISSVFVHKSFKVNLFLTFTYHQLSVSVESLFFRVNCEQHFPVSPRRLFSRMISTLNMHLMR</sequence>
<accession>A0A4S8MQY9</accession>
<evidence type="ECO:0000313" key="3">
    <source>
        <dbReference type="Proteomes" id="UP000297245"/>
    </source>
</evidence>
<feature type="region of interest" description="Disordered" evidence="1">
    <location>
        <begin position="299"/>
        <end position="337"/>
    </location>
</feature>
<dbReference type="Proteomes" id="UP000297245">
    <property type="component" value="Unassembled WGS sequence"/>
</dbReference>
<name>A0A4S8MQY9_DENBC</name>
<protein>
    <submittedName>
        <fullName evidence="2">Uncharacterized protein</fullName>
    </submittedName>
</protein>
<gene>
    <name evidence="2" type="ORF">K435DRAFT_121165</name>
</gene>
<reference evidence="2 3" key="1">
    <citation type="journal article" date="2019" name="Nat. Ecol. Evol.">
        <title>Megaphylogeny resolves global patterns of mushroom evolution.</title>
        <authorList>
            <person name="Varga T."/>
            <person name="Krizsan K."/>
            <person name="Foldi C."/>
            <person name="Dima B."/>
            <person name="Sanchez-Garcia M."/>
            <person name="Sanchez-Ramirez S."/>
            <person name="Szollosi G.J."/>
            <person name="Szarkandi J.G."/>
            <person name="Papp V."/>
            <person name="Albert L."/>
            <person name="Andreopoulos W."/>
            <person name="Angelini C."/>
            <person name="Antonin V."/>
            <person name="Barry K.W."/>
            <person name="Bougher N.L."/>
            <person name="Buchanan P."/>
            <person name="Buyck B."/>
            <person name="Bense V."/>
            <person name="Catcheside P."/>
            <person name="Chovatia M."/>
            <person name="Cooper J."/>
            <person name="Damon W."/>
            <person name="Desjardin D."/>
            <person name="Finy P."/>
            <person name="Geml J."/>
            <person name="Haridas S."/>
            <person name="Hughes K."/>
            <person name="Justo A."/>
            <person name="Karasinski D."/>
            <person name="Kautmanova I."/>
            <person name="Kiss B."/>
            <person name="Kocsube S."/>
            <person name="Kotiranta H."/>
            <person name="LaButti K.M."/>
            <person name="Lechner B.E."/>
            <person name="Liimatainen K."/>
            <person name="Lipzen A."/>
            <person name="Lukacs Z."/>
            <person name="Mihaltcheva S."/>
            <person name="Morgado L.N."/>
            <person name="Niskanen T."/>
            <person name="Noordeloos M.E."/>
            <person name="Ohm R.A."/>
            <person name="Ortiz-Santana B."/>
            <person name="Ovrebo C."/>
            <person name="Racz N."/>
            <person name="Riley R."/>
            <person name="Savchenko A."/>
            <person name="Shiryaev A."/>
            <person name="Soop K."/>
            <person name="Spirin V."/>
            <person name="Szebenyi C."/>
            <person name="Tomsovsky M."/>
            <person name="Tulloss R.E."/>
            <person name="Uehling J."/>
            <person name="Grigoriev I.V."/>
            <person name="Vagvolgyi C."/>
            <person name="Papp T."/>
            <person name="Martin F.M."/>
            <person name="Miettinen O."/>
            <person name="Hibbett D.S."/>
            <person name="Nagy L.G."/>
        </authorList>
    </citation>
    <scope>NUCLEOTIDE SEQUENCE [LARGE SCALE GENOMIC DNA]</scope>
    <source>
        <strain evidence="2 3">CBS 962.96</strain>
    </source>
</reference>
<feature type="compositionally biased region" description="Acidic residues" evidence="1">
    <location>
        <begin position="326"/>
        <end position="336"/>
    </location>
</feature>
<evidence type="ECO:0000256" key="1">
    <source>
        <dbReference type="SAM" id="MobiDB-lite"/>
    </source>
</evidence>